<dbReference type="InterPro" id="IPR022905">
    <property type="entry name" value="Rpo11-like"/>
</dbReference>
<reference evidence="9" key="1">
    <citation type="submission" date="2020-04" db="EMBL/GenBank/DDBJ databases">
        <authorList>
            <person name="Neveu A P."/>
        </authorList>
    </citation>
    <scope>NUCLEOTIDE SEQUENCE</scope>
    <source>
        <tissue evidence="9">Whole embryo</tissue>
    </source>
</reference>
<dbReference type="GO" id="GO:0003677">
    <property type="term" value="F:DNA binding"/>
    <property type="evidence" value="ECO:0007669"/>
    <property type="project" value="InterPro"/>
</dbReference>
<feature type="domain" description="DNA-directed RNA polymerase RBP11-like dimerisation" evidence="8">
    <location>
        <begin position="24"/>
        <end position="95"/>
    </location>
</feature>
<dbReference type="GO" id="GO:0046983">
    <property type="term" value="F:protein dimerization activity"/>
    <property type="evidence" value="ECO:0007669"/>
    <property type="project" value="InterPro"/>
</dbReference>
<keyword evidence="4" id="KW-0804">Transcription</keyword>
<dbReference type="GO" id="GO:0003899">
    <property type="term" value="F:DNA-directed RNA polymerase activity"/>
    <property type="evidence" value="ECO:0007669"/>
    <property type="project" value="InterPro"/>
</dbReference>
<dbReference type="FunFam" id="3.30.1360.10:FF:000006">
    <property type="entry name" value="DNA-directed RNA polymerases I and III subunit RPAC2"/>
    <property type="match status" value="1"/>
</dbReference>
<keyword evidence="3 9" id="KW-0240">DNA-directed RNA polymerase</keyword>
<evidence type="ECO:0000256" key="1">
    <source>
        <dbReference type="ARBA" id="ARBA00004123"/>
    </source>
</evidence>
<dbReference type="EMBL" id="LR789164">
    <property type="protein sequence ID" value="CAB3265026.1"/>
    <property type="molecule type" value="mRNA"/>
</dbReference>
<name>A0A6F9DPW8_9ASCI</name>
<dbReference type="Gene3D" id="3.30.1360.10">
    <property type="entry name" value="RNA polymerase, RBP11-like subunit"/>
    <property type="match status" value="1"/>
</dbReference>
<proteinExistence type="evidence at transcript level"/>
<evidence type="ECO:0000256" key="3">
    <source>
        <dbReference type="ARBA" id="ARBA00022478"/>
    </source>
</evidence>
<dbReference type="GO" id="GO:0005736">
    <property type="term" value="C:RNA polymerase I complex"/>
    <property type="evidence" value="ECO:0007669"/>
    <property type="project" value="TreeGrafter"/>
</dbReference>
<evidence type="ECO:0000256" key="6">
    <source>
        <dbReference type="ARBA" id="ARBA00025751"/>
    </source>
</evidence>
<dbReference type="PROSITE" id="PS01154">
    <property type="entry name" value="RNA_POL_L_13KD"/>
    <property type="match status" value="1"/>
</dbReference>
<dbReference type="GO" id="GO:0006362">
    <property type="term" value="P:transcription elongation by RNA polymerase I"/>
    <property type="evidence" value="ECO:0007669"/>
    <property type="project" value="TreeGrafter"/>
</dbReference>
<evidence type="ECO:0000313" key="9">
    <source>
        <dbReference type="EMBL" id="CAB3265026.1"/>
    </source>
</evidence>
<dbReference type="HAMAP" id="MF_00261">
    <property type="entry name" value="RNApol_arch_Rpo11"/>
    <property type="match status" value="1"/>
</dbReference>
<dbReference type="SUPFAM" id="SSF55257">
    <property type="entry name" value="RBP11-like subunits of RNA polymerase"/>
    <property type="match status" value="1"/>
</dbReference>
<dbReference type="InterPro" id="IPR009025">
    <property type="entry name" value="RBP11-like_dimer"/>
</dbReference>
<dbReference type="Pfam" id="PF13656">
    <property type="entry name" value="RNA_pol_L_2"/>
    <property type="match status" value="1"/>
</dbReference>
<dbReference type="PANTHER" id="PTHR13946">
    <property type="entry name" value="DNA-DIRECTED RNA POLYMERASE I,II,III"/>
    <property type="match status" value="1"/>
</dbReference>
<gene>
    <name evidence="9" type="primary">Polr2j-004</name>
</gene>
<dbReference type="CDD" id="cd07029">
    <property type="entry name" value="RNAP_I_III_AC19"/>
    <property type="match status" value="1"/>
</dbReference>
<accession>A0A6F9DPW8</accession>
<dbReference type="GO" id="GO:0005666">
    <property type="term" value="C:RNA polymerase III complex"/>
    <property type="evidence" value="ECO:0007669"/>
    <property type="project" value="TreeGrafter"/>
</dbReference>
<dbReference type="GO" id="GO:0006383">
    <property type="term" value="P:transcription by RNA polymerase III"/>
    <property type="evidence" value="ECO:0007669"/>
    <property type="project" value="TreeGrafter"/>
</dbReference>
<organism evidence="9">
    <name type="scientific">Phallusia mammillata</name>
    <dbReference type="NCBI Taxonomy" id="59560"/>
    <lineage>
        <taxon>Eukaryota</taxon>
        <taxon>Metazoa</taxon>
        <taxon>Chordata</taxon>
        <taxon>Tunicata</taxon>
        <taxon>Ascidiacea</taxon>
        <taxon>Phlebobranchia</taxon>
        <taxon>Ascidiidae</taxon>
        <taxon>Phallusia</taxon>
    </lineage>
</organism>
<dbReference type="InterPro" id="IPR008193">
    <property type="entry name" value="RNA_pol_Rpb11_13-16kDa_CS"/>
</dbReference>
<keyword evidence="5" id="KW-0539">Nucleus</keyword>
<comment type="similarity">
    <text evidence="6">Belongs to the archaeal Rpo11/eukaryotic RPB11/RPC19 RNA polymerase subunit family.</text>
</comment>
<dbReference type="InterPro" id="IPR036603">
    <property type="entry name" value="RBP11-like"/>
</dbReference>
<protein>
    <recommendedName>
        <fullName evidence="2">DNA-directed RNA polymerases I and III subunit RPAC2</fullName>
    </recommendedName>
    <alternativeName>
        <fullName evidence="7">DNA-directed RNA polymerase I subunit D</fullName>
    </alternativeName>
</protein>
<dbReference type="InterPro" id="IPR033898">
    <property type="entry name" value="RNAP_AC19"/>
</dbReference>
<dbReference type="AlphaFoldDB" id="A0A6F9DPW8"/>
<evidence type="ECO:0000256" key="4">
    <source>
        <dbReference type="ARBA" id="ARBA00023163"/>
    </source>
</evidence>
<sequence length="115" mass="12963">MEEKVNISSKLEVEQVKDGNSKTCCTFIMHNEDHTLGNALRYIIAKNPDVEFCGYSIPHPAENKINFRIQTRGAAVTEVLRKGLEDLHSVCQHVLTTFESAVEDYKHNTDQNVAS</sequence>
<dbReference type="PANTHER" id="PTHR13946:SF28">
    <property type="entry name" value="DNA-DIRECTED RNA POLYMERASES I AND III SUBUNIT RPAC2"/>
    <property type="match status" value="1"/>
</dbReference>
<evidence type="ECO:0000259" key="8">
    <source>
        <dbReference type="Pfam" id="PF13656"/>
    </source>
</evidence>
<evidence type="ECO:0000256" key="2">
    <source>
        <dbReference type="ARBA" id="ARBA00022079"/>
    </source>
</evidence>
<evidence type="ECO:0000256" key="5">
    <source>
        <dbReference type="ARBA" id="ARBA00023242"/>
    </source>
</evidence>
<comment type="subcellular location">
    <subcellularLocation>
        <location evidence="1">Nucleus</location>
    </subcellularLocation>
</comment>
<evidence type="ECO:0000256" key="7">
    <source>
        <dbReference type="ARBA" id="ARBA00031757"/>
    </source>
</evidence>